<keyword evidence="3" id="KW-1185">Reference proteome</keyword>
<feature type="region of interest" description="Disordered" evidence="1">
    <location>
        <begin position="153"/>
        <end position="179"/>
    </location>
</feature>
<protein>
    <submittedName>
        <fullName evidence="2">Uncharacterized protein</fullName>
    </submittedName>
</protein>
<organism evidence="2 3">
    <name type="scientific">Gonium pectorale</name>
    <name type="common">Green alga</name>
    <dbReference type="NCBI Taxonomy" id="33097"/>
    <lineage>
        <taxon>Eukaryota</taxon>
        <taxon>Viridiplantae</taxon>
        <taxon>Chlorophyta</taxon>
        <taxon>core chlorophytes</taxon>
        <taxon>Chlorophyceae</taxon>
        <taxon>CS clade</taxon>
        <taxon>Chlamydomonadales</taxon>
        <taxon>Volvocaceae</taxon>
        <taxon>Gonium</taxon>
    </lineage>
</organism>
<dbReference type="EMBL" id="LSYV01000256">
    <property type="protein sequence ID" value="KXZ41867.1"/>
    <property type="molecule type" value="Genomic_DNA"/>
</dbReference>
<comment type="caution">
    <text evidence="2">The sequence shown here is derived from an EMBL/GenBank/DDBJ whole genome shotgun (WGS) entry which is preliminary data.</text>
</comment>
<feature type="compositionally biased region" description="Basic and acidic residues" evidence="1">
    <location>
        <begin position="153"/>
        <end position="162"/>
    </location>
</feature>
<proteinExistence type="predicted"/>
<dbReference type="OrthoDB" id="551265at2759"/>
<name>A0A150FWA8_GONPE</name>
<sequence>MSGNQAALIERFERMDGRLEKIESRHDELSTGFGVMQSRVDDLSSRITALEMGRRSRGGRQQERMELVDLLVHEDARRSVAAVLGKPLRDRYGIVVMDALTKAGVQPKQDRQPTFEKLKNDGKRPRWDRGVEIKVMGENGKYVPYTGPFNRAEAMRTDKAGSESEGLPVESSSMEHSRA</sequence>
<accession>A0A150FWA8</accession>
<dbReference type="AlphaFoldDB" id="A0A150FWA8"/>
<reference evidence="3" key="1">
    <citation type="journal article" date="2016" name="Nat. Commun.">
        <title>The Gonium pectorale genome demonstrates co-option of cell cycle regulation during the evolution of multicellularity.</title>
        <authorList>
            <person name="Hanschen E.R."/>
            <person name="Marriage T.N."/>
            <person name="Ferris P.J."/>
            <person name="Hamaji T."/>
            <person name="Toyoda A."/>
            <person name="Fujiyama A."/>
            <person name="Neme R."/>
            <person name="Noguchi H."/>
            <person name="Minakuchi Y."/>
            <person name="Suzuki M."/>
            <person name="Kawai-Toyooka H."/>
            <person name="Smith D.R."/>
            <person name="Sparks H."/>
            <person name="Anderson J."/>
            <person name="Bakaric R."/>
            <person name="Luria V."/>
            <person name="Karger A."/>
            <person name="Kirschner M.W."/>
            <person name="Durand P.M."/>
            <person name="Michod R.E."/>
            <person name="Nozaki H."/>
            <person name="Olson B.J."/>
        </authorList>
    </citation>
    <scope>NUCLEOTIDE SEQUENCE [LARGE SCALE GENOMIC DNA]</scope>
    <source>
        <strain evidence="3">NIES-2863</strain>
    </source>
</reference>
<dbReference type="Proteomes" id="UP000075714">
    <property type="component" value="Unassembled WGS sequence"/>
</dbReference>
<evidence type="ECO:0000256" key="1">
    <source>
        <dbReference type="SAM" id="MobiDB-lite"/>
    </source>
</evidence>
<evidence type="ECO:0000313" key="3">
    <source>
        <dbReference type="Proteomes" id="UP000075714"/>
    </source>
</evidence>
<evidence type="ECO:0000313" key="2">
    <source>
        <dbReference type="EMBL" id="KXZ41867.1"/>
    </source>
</evidence>
<gene>
    <name evidence="2" type="ORF">GPECTOR_257g651</name>
</gene>